<proteinExistence type="predicted"/>
<accession>A0A8B6GAY6</accession>
<protein>
    <submittedName>
        <fullName evidence="2">Uncharacterized protein</fullName>
    </submittedName>
</protein>
<gene>
    <name evidence="2" type="ORF">MGAL_10B007309</name>
</gene>
<evidence type="ECO:0000313" key="2">
    <source>
        <dbReference type="EMBL" id="VDI61615.1"/>
    </source>
</evidence>
<sequence length="146" mass="16999">MYMCMIDDRLLIVFQGQTPYDTVTMTSYCSEEKKKEVMDFLKDIDDDREDGEVKRPFRRRTLSISSRVSRLSTASVSSTARPLAATTPTTPIDFPDDISQDSFRTDGTSHINRPMYRRQQSSEMRDQMQILEYASSPLAERRFRTF</sequence>
<comment type="caution">
    <text evidence="2">The sequence shown here is derived from an EMBL/GenBank/DDBJ whole genome shotgun (WGS) entry which is preliminary data.</text>
</comment>
<feature type="compositionally biased region" description="Polar residues" evidence="1">
    <location>
        <begin position="100"/>
        <end position="110"/>
    </location>
</feature>
<dbReference type="EMBL" id="UYJE01008158">
    <property type="protein sequence ID" value="VDI61615.1"/>
    <property type="molecule type" value="Genomic_DNA"/>
</dbReference>
<dbReference type="AlphaFoldDB" id="A0A8B6GAY6"/>
<feature type="region of interest" description="Disordered" evidence="1">
    <location>
        <begin position="75"/>
        <end position="110"/>
    </location>
</feature>
<reference evidence="2" key="1">
    <citation type="submission" date="2018-11" db="EMBL/GenBank/DDBJ databases">
        <authorList>
            <person name="Alioto T."/>
            <person name="Alioto T."/>
        </authorList>
    </citation>
    <scope>NUCLEOTIDE SEQUENCE</scope>
</reference>
<keyword evidence="3" id="KW-1185">Reference proteome</keyword>
<feature type="compositionally biased region" description="Low complexity" evidence="1">
    <location>
        <begin position="79"/>
        <end position="93"/>
    </location>
</feature>
<organism evidence="2 3">
    <name type="scientific">Mytilus galloprovincialis</name>
    <name type="common">Mediterranean mussel</name>
    <dbReference type="NCBI Taxonomy" id="29158"/>
    <lineage>
        <taxon>Eukaryota</taxon>
        <taxon>Metazoa</taxon>
        <taxon>Spiralia</taxon>
        <taxon>Lophotrochozoa</taxon>
        <taxon>Mollusca</taxon>
        <taxon>Bivalvia</taxon>
        <taxon>Autobranchia</taxon>
        <taxon>Pteriomorphia</taxon>
        <taxon>Mytilida</taxon>
        <taxon>Mytiloidea</taxon>
        <taxon>Mytilidae</taxon>
        <taxon>Mytilinae</taxon>
        <taxon>Mytilus</taxon>
    </lineage>
</organism>
<name>A0A8B6GAY6_MYTGA</name>
<dbReference type="Proteomes" id="UP000596742">
    <property type="component" value="Unassembled WGS sequence"/>
</dbReference>
<dbReference type="OrthoDB" id="10535662at2759"/>
<evidence type="ECO:0000313" key="3">
    <source>
        <dbReference type="Proteomes" id="UP000596742"/>
    </source>
</evidence>
<evidence type="ECO:0000256" key="1">
    <source>
        <dbReference type="SAM" id="MobiDB-lite"/>
    </source>
</evidence>